<evidence type="ECO:0000313" key="2">
    <source>
        <dbReference type="EMBL" id="KAK7494460.1"/>
    </source>
</evidence>
<dbReference type="EMBL" id="JACVVK020000083">
    <property type="protein sequence ID" value="KAK7494460.1"/>
    <property type="molecule type" value="Genomic_DNA"/>
</dbReference>
<evidence type="ECO:0000256" key="1">
    <source>
        <dbReference type="SAM" id="MobiDB-lite"/>
    </source>
</evidence>
<organism evidence="2 3">
    <name type="scientific">Batillaria attramentaria</name>
    <dbReference type="NCBI Taxonomy" id="370345"/>
    <lineage>
        <taxon>Eukaryota</taxon>
        <taxon>Metazoa</taxon>
        <taxon>Spiralia</taxon>
        <taxon>Lophotrochozoa</taxon>
        <taxon>Mollusca</taxon>
        <taxon>Gastropoda</taxon>
        <taxon>Caenogastropoda</taxon>
        <taxon>Sorbeoconcha</taxon>
        <taxon>Cerithioidea</taxon>
        <taxon>Batillariidae</taxon>
        <taxon>Batillaria</taxon>
    </lineage>
</organism>
<protein>
    <submittedName>
        <fullName evidence="2">Uncharacterized protein</fullName>
    </submittedName>
</protein>
<dbReference type="Proteomes" id="UP001519460">
    <property type="component" value="Unassembled WGS sequence"/>
</dbReference>
<sequence length="88" mass="9569">MRAPGNWEPLRRRRYGAAKSSPVAKHSASNDRENAAGDNTLPTSHGNNRRRSASLLLVLVGKPGLTTSYGKVAQIDLRASDSEILKEK</sequence>
<reference evidence="2 3" key="1">
    <citation type="journal article" date="2023" name="Sci. Data">
        <title>Genome assembly of the Korean intertidal mud-creeper Batillaria attramentaria.</title>
        <authorList>
            <person name="Patra A.K."/>
            <person name="Ho P.T."/>
            <person name="Jun S."/>
            <person name="Lee S.J."/>
            <person name="Kim Y."/>
            <person name="Won Y.J."/>
        </authorList>
    </citation>
    <scope>NUCLEOTIDE SEQUENCE [LARGE SCALE GENOMIC DNA]</scope>
    <source>
        <strain evidence="2">Wonlab-2016</strain>
    </source>
</reference>
<feature type="region of interest" description="Disordered" evidence="1">
    <location>
        <begin position="1"/>
        <end position="51"/>
    </location>
</feature>
<evidence type="ECO:0000313" key="3">
    <source>
        <dbReference type="Proteomes" id="UP001519460"/>
    </source>
</evidence>
<name>A0ABD0L541_9CAEN</name>
<keyword evidence="3" id="KW-1185">Reference proteome</keyword>
<proteinExistence type="predicted"/>
<comment type="caution">
    <text evidence="2">The sequence shown here is derived from an EMBL/GenBank/DDBJ whole genome shotgun (WGS) entry which is preliminary data.</text>
</comment>
<accession>A0ABD0L541</accession>
<dbReference type="AlphaFoldDB" id="A0ABD0L541"/>
<gene>
    <name evidence="2" type="ORF">BaRGS_00014352</name>
</gene>